<name>A0AC61NH80_9BACT</name>
<protein>
    <submittedName>
        <fullName evidence="1">Histidine kinase</fullName>
    </submittedName>
</protein>
<sequence length="345" mass="40331">MDKKKDWYHAVKRVVLVSVYAIFVMQLVQFTMPDDIEFNPPFPKAIFGLLYLLFFNLSTEGNLFLDRYLNRKLPWFDNPRKRLIIQLLTILGWSFLSIVIPFTIWYYINGKYLAYPPATVIIFIGAFVLLLGCISISMAMNFFKQWQISLLDAAHYKEERLKAEYKILQNQVNPHFLFNCLNVLISEIKHDPETAISFTRKMSKVYRYVLQSKNYDLISLRKELEFIDSFIFLHKVRIGDALDYSCKVPENFLDKEVPPLTLQILLENAIKHNIANIDQVLHIAIETQGTNQLIVRNSLQLKENIDSTHTGLSNLIKRFELLNQGTLKIEQTETEFIIFIPLIEA</sequence>
<accession>A0AC61NH80</accession>
<keyword evidence="1" id="KW-0808">Transferase</keyword>
<proteinExistence type="predicted"/>
<keyword evidence="1" id="KW-0418">Kinase</keyword>
<keyword evidence="2" id="KW-1185">Reference proteome</keyword>
<organism evidence="1 2">
    <name type="scientific">Halosquirtibacter laminarini</name>
    <dbReference type="NCBI Taxonomy" id="3374600"/>
    <lineage>
        <taxon>Bacteria</taxon>
        <taxon>Pseudomonadati</taxon>
        <taxon>Bacteroidota</taxon>
        <taxon>Bacteroidia</taxon>
        <taxon>Marinilabiliales</taxon>
        <taxon>Prolixibacteraceae</taxon>
        <taxon>Halosquirtibacter</taxon>
    </lineage>
</organism>
<dbReference type="EMBL" id="CP081303">
    <property type="protein sequence ID" value="QZE14976.1"/>
    <property type="molecule type" value="Genomic_DNA"/>
</dbReference>
<evidence type="ECO:0000313" key="1">
    <source>
        <dbReference type="EMBL" id="QZE14976.1"/>
    </source>
</evidence>
<evidence type="ECO:0000313" key="2">
    <source>
        <dbReference type="Proteomes" id="UP000826212"/>
    </source>
</evidence>
<gene>
    <name evidence="1" type="ORF">K4L44_03880</name>
</gene>
<dbReference type="Proteomes" id="UP000826212">
    <property type="component" value="Chromosome"/>
</dbReference>
<reference evidence="1" key="1">
    <citation type="submission" date="2021-08" db="EMBL/GenBank/DDBJ databases">
        <title>Novel anaerobic bacterium isolated from sea squirt in East Sea, Republic of Korea.</title>
        <authorList>
            <person name="Nguyen T.H."/>
            <person name="Li Z."/>
            <person name="Lee Y.-J."/>
            <person name="Ko J."/>
            <person name="Kim S.-G."/>
        </authorList>
    </citation>
    <scope>NUCLEOTIDE SEQUENCE</scope>
    <source>
        <strain evidence="1">KCTC 25031</strain>
    </source>
</reference>